<gene>
    <name evidence="1" type="ORF">CDAR_62531</name>
</gene>
<proteinExistence type="predicted"/>
<name>A0AAV4UF78_9ARAC</name>
<comment type="caution">
    <text evidence="1">The sequence shown here is derived from an EMBL/GenBank/DDBJ whole genome shotgun (WGS) entry which is preliminary data.</text>
</comment>
<keyword evidence="2" id="KW-1185">Reference proteome</keyword>
<sequence>MQVPCCSFSDGVSESGQLTAHGRRIELCHCYRVDLAVYLYTCATISWRAGSLPACPPIGRRLYPPSDVFPFPFDLRSHLFLFPTTTRRFCVKSLFYPVVVENYFFLPIFCS</sequence>
<dbReference type="AlphaFoldDB" id="A0AAV4UF78"/>
<organism evidence="1 2">
    <name type="scientific">Caerostris darwini</name>
    <dbReference type="NCBI Taxonomy" id="1538125"/>
    <lineage>
        <taxon>Eukaryota</taxon>
        <taxon>Metazoa</taxon>
        <taxon>Ecdysozoa</taxon>
        <taxon>Arthropoda</taxon>
        <taxon>Chelicerata</taxon>
        <taxon>Arachnida</taxon>
        <taxon>Araneae</taxon>
        <taxon>Araneomorphae</taxon>
        <taxon>Entelegynae</taxon>
        <taxon>Araneoidea</taxon>
        <taxon>Araneidae</taxon>
        <taxon>Caerostris</taxon>
    </lineage>
</organism>
<accession>A0AAV4UF78</accession>
<reference evidence="1 2" key="1">
    <citation type="submission" date="2021-06" db="EMBL/GenBank/DDBJ databases">
        <title>Caerostris darwini draft genome.</title>
        <authorList>
            <person name="Kono N."/>
            <person name="Arakawa K."/>
        </authorList>
    </citation>
    <scope>NUCLEOTIDE SEQUENCE [LARGE SCALE GENOMIC DNA]</scope>
</reference>
<evidence type="ECO:0000313" key="2">
    <source>
        <dbReference type="Proteomes" id="UP001054837"/>
    </source>
</evidence>
<dbReference type="EMBL" id="BPLQ01011198">
    <property type="protein sequence ID" value="GIY56406.1"/>
    <property type="molecule type" value="Genomic_DNA"/>
</dbReference>
<dbReference type="Proteomes" id="UP001054837">
    <property type="component" value="Unassembled WGS sequence"/>
</dbReference>
<protein>
    <submittedName>
        <fullName evidence="1">Uncharacterized protein</fullName>
    </submittedName>
</protein>
<evidence type="ECO:0000313" key="1">
    <source>
        <dbReference type="EMBL" id="GIY56406.1"/>
    </source>
</evidence>